<evidence type="ECO:0008006" key="4">
    <source>
        <dbReference type="Google" id="ProtNLM"/>
    </source>
</evidence>
<keyword evidence="3" id="KW-1185">Reference proteome</keyword>
<accession>A0A4Y2VT92</accession>
<proteinExistence type="predicted"/>
<comment type="caution">
    <text evidence="2">The sequence shown here is derived from an EMBL/GenBank/DDBJ whole genome shotgun (WGS) entry which is preliminary data.</text>
</comment>
<dbReference type="AlphaFoldDB" id="A0A4Y2VT92"/>
<name>A0A4Y2VT92_ARAVE</name>
<feature type="compositionally biased region" description="Basic and acidic residues" evidence="1">
    <location>
        <begin position="50"/>
        <end position="59"/>
    </location>
</feature>
<organism evidence="2 3">
    <name type="scientific">Araneus ventricosus</name>
    <name type="common">Orbweaver spider</name>
    <name type="synonym">Epeira ventricosa</name>
    <dbReference type="NCBI Taxonomy" id="182803"/>
    <lineage>
        <taxon>Eukaryota</taxon>
        <taxon>Metazoa</taxon>
        <taxon>Ecdysozoa</taxon>
        <taxon>Arthropoda</taxon>
        <taxon>Chelicerata</taxon>
        <taxon>Arachnida</taxon>
        <taxon>Araneae</taxon>
        <taxon>Araneomorphae</taxon>
        <taxon>Entelegynae</taxon>
        <taxon>Araneoidea</taxon>
        <taxon>Araneidae</taxon>
        <taxon>Araneus</taxon>
    </lineage>
</organism>
<gene>
    <name evidence="2" type="ORF">AVEN_212433_1</name>
</gene>
<dbReference type="EMBL" id="BGPR01051129">
    <property type="protein sequence ID" value="GBO28115.1"/>
    <property type="molecule type" value="Genomic_DNA"/>
</dbReference>
<evidence type="ECO:0000313" key="3">
    <source>
        <dbReference type="Proteomes" id="UP000499080"/>
    </source>
</evidence>
<evidence type="ECO:0000256" key="1">
    <source>
        <dbReference type="SAM" id="MobiDB-lite"/>
    </source>
</evidence>
<reference evidence="2 3" key="1">
    <citation type="journal article" date="2019" name="Sci. Rep.">
        <title>Orb-weaving spider Araneus ventricosus genome elucidates the spidroin gene catalogue.</title>
        <authorList>
            <person name="Kono N."/>
            <person name="Nakamura H."/>
            <person name="Ohtoshi R."/>
            <person name="Moran D.A.P."/>
            <person name="Shinohara A."/>
            <person name="Yoshida Y."/>
            <person name="Fujiwara M."/>
            <person name="Mori M."/>
            <person name="Tomita M."/>
            <person name="Arakawa K."/>
        </authorList>
    </citation>
    <scope>NUCLEOTIDE SEQUENCE [LARGE SCALE GENOMIC DNA]</scope>
</reference>
<dbReference type="OrthoDB" id="10017160at2759"/>
<feature type="region of interest" description="Disordered" evidence="1">
    <location>
        <begin position="44"/>
        <end position="70"/>
    </location>
</feature>
<sequence>MLMMEDRKAVCARLSRMAFEQVQNDFTRKFRKPSPTRLAIENPVNKFKRTGSDKDEEYAGRPSITSESSQNLQGAILNSPYIFTRIVSGEFGVPQPGKPYFTS</sequence>
<dbReference type="Proteomes" id="UP000499080">
    <property type="component" value="Unassembled WGS sequence"/>
</dbReference>
<evidence type="ECO:0000313" key="2">
    <source>
        <dbReference type="EMBL" id="GBO28115.1"/>
    </source>
</evidence>
<protein>
    <recommendedName>
        <fullName evidence="4">DUF4817 domain-containing protein</fullName>
    </recommendedName>
</protein>